<comment type="caution">
    <text evidence="3">The sequence shown here is derived from an EMBL/GenBank/DDBJ whole genome shotgun (WGS) entry which is preliminary data.</text>
</comment>
<evidence type="ECO:0000256" key="2">
    <source>
        <dbReference type="SAM" id="Phobius"/>
    </source>
</evidence>
<sequence>MRDLLDDDIAELYPVRGSDDVRLARLREQLFTEAPKRRPSRNWIGIAAAVVAVVMITGLVVVLRPAHRDAPATMPVTPATSLQEAATILELAEKPTAKYRHLKYLIWQTITINQVEEKVAFGATALEFEINVWVPSTEGEVVVIYRKFTGRSRPVAGAQESIERLAQMGDNGPRLWGTFCSATPCKETSLALPLPVDPVQRMEATSSRLLSPFTTNEELAATYRELAATPGIHWENGTVTLDGARTSFRIDPATGRVTGSVQDKPAGSPLPDDTATMTVDVTVEWTDRSPS</sequence>
<reference evidence="4" key="1">
    <citation type="journal article" date="2019" name="Int. J. Syst. Evol. Microbiol.">
        <title>The Global Catalogue of Microorganisms (GCM) 10K type strain sequencing project: providing services to taxonomists for standard genome sequencing and annotation.</title>
        <authorList>
            <consortium name="The Broad Institute Genomics Platform"/>
            <consortium name="The Broad Institute Genome Sequencing Center for Infectious Disease"/>
            <person name="Wu L."/>
            <person name="Ma J."/>
        </authorList>
    </citation>
    <scope>NUCLEOTIDE SEQUENCE [LARGE SCALE GENOMIC DNA]</scope>
    <source>
        <strain evidence="4">CGMCC 4.7405</strain>
    </source>
</reference>
<evidence type="ECO:0000313" key="4">
    <source>
        <dbReference type="Proteomes" id="UP001595690"/>
    </source>
</evidence>
<feature type="transmembrane region" description="Helical" evidence="2">
    <location>
        <begin position="43"/>
        <end position="63"/>
    </location>
</feature>
<feature type="region of interest" description="Disordered" evidence="1">
    <location>
        <begin position="255"/>
        <end position="276"/>
    </location>
</feature>
<accession>A0ABV8C4I5</accession>
<keyword evidence="2" id="KW-0472">Membrane</keyword>
<dbReference type="RefSeq" id="WP_382378321.1">
    <property type="nucleotide sequence ID" value="NZ_JBHRZI010000030.1"/>
</dbReference>
<dbReference type="Proteomes" id="UP001595690">
    <property type="component" value="Unassembled WGS sequence"/>
</dbReference>
<keyword evidence="2" id="KW-1133">Transmembrane helix</keyword>
<organism evidence="3 4">
    <name type="scientific">Lentzea rhizosphaerae</name>
    <dbReference type="NCBI Taxonomy" id="2041025"/>
    <lineage>
        <taxon>Bacteria</taxon>
        <taxon>Bacillati</taxon>
        <taxon>Actinomycetota</taxon>
        <taxon>Actinomycetes</taxon>
        <taxon>Pseudonocardiales</taxon>
        <taxon>Pseudonocardiaceae</taxon>
        <taxon>Lentzea</taxon>
    </lineage>
</organism>
<evidence type="ECO:0000256" key="1">
    <source>
        <dbReference type="SAM" id="MobiDB-lite"/>
    </source>
</evidence>
<evidence type="ECO:0008006" key="5">
    <source>
        <dbReference type="Google" id="ProtNLM"/>
    </source>
</evidence>
<gene>
    <name evidence="3" type="ORF">ACFOWZ_35590</name>
</gene>
<keyword evidence="4" id="KW-1185">Reference proteome</keyword>
<protein>
    <recommendedName>
        <fullName evidence="5">PASTA domain-containing protein</fullName>
    </recommendedName>
</protein>
<keyword evidence="2" id="KW-0812">Transmembrane</keyword>
<proteinExistence type="predicted"/>
<evidence type="ECO:0000313" key="3">
    <source>
        <dbReference type="EMBL" id="MFC3896829.1"/>
    </source>
</evidence>
<dbReference type="EMBL" id="JBHRZI010000030">
    <property type="protein sequence ID" value="MFC3896829.1"/>
    <property type="molecule type" value="Genomic_DNA"/>
</dbReference>
<name>A0ABV8C4I5_9PSEU</name>